<keyword evidence="2" id="KW-1185">Reference proteome</keyword>
<sequence length="54" mass="5726">MQNVILLAVVCVGFFYALYRVYKNSDGTEGSSGCGGNCMHCPMAGGCGSRKDEQ</sequence>
<evidence type="ECO:0000313" key="2">
    <source>
        <dbReference type="Proteomes" id="UP000724149"/>
    </source>
</evidence>
<organism evidence="1 2">
    <name type="scientific">Hydrogenoanaerobacterium saccharovorans</name>
    <dbReference type="NCBI Taxonomy" id="474960"/>
    <lineage>
        <taxon>Bacteria</taxon>
        <taxon>Bacillati</taxon>
        <taxon>Bacillota</taxon>
        <taxon>Clostridia</taxon>
        <taxon>Eubacteriales</taxon>
        <taxon>Oscillospiraceae</taxon>
        <taxon>Hydrogenoanaerobacterium</taxon>
    </lineage>
</organism>
<accession>A0ABS2GLA3</accession>
<protein>
    <submittedName>
        <fullName evidence="1">FeoB-associated Cys-rich membrane protein</fullName>
    </submittedName>
</protein>
<proteinExistence type="predicted"/>
<dbReference type="RefSeq" id="WP_177504590.1">
    <property type="nucleotide sequence ID" value="NZ_JACSNR010000001.1"/>
</dbReference>
<comment type="caution">
    <text evidence="1">The sequence shown here is derived from an EMBL/GenBank/DDBJ whole genome shotgun (WGS) entry which is preliminary data.</text>
</comment>
<dbReference type="Pfam" id="PF12669">
    <property type="entry name" value="FeoB_associated"/>
    <property type="match status" value="1"/>
</dbReference>
<dbReference type="EMBL" id="JACSNR010000001">
    <property type="protein sequence ID" value="MBM6922391.1"/>
    <property type="molecule type" value="Genomic_DNA"/>
</dbReference>
<dbReference type="Proteomes" id="UP000724149">
    <property type="component" value="Unassembled WGS sequence"/>
</dbReference>
<gene>
    <name evidence="1" type="ORF">H9X81_01605</name>
</gene>
<name>A0ABS2GLA3_9FIRM</name>
<evidence type="ECO:0000313" key="1">
    <source>
        <dbReference type="EMBL" id="MBM6922391.1"/>
    </source>
</evidence>
<reference evidence="1 2" key="1">
    <citation type="journal article" date="2021" name="Sci. Rep.">
        <title>The distribution of antibiotic resistance genes in chicken gut microbiota commensals.</title>
        <authorList>
            <person name="Juricova H."/>
            <person name="Matiasovicova J."/>
            <person name="Kubasova T."/>
            <person name="Cejkova D."/>
            <person name="Rychlik I."/>
        </authorList>
    </citation>
    <scope>NUCLEOTIDE SEQUENCE [LARGE SCALE GENOMIC DNA]</scope>
    <source>
        <strain evidence="1 2">An564</strain>
    </source>
</reference>